<dbReference type="AlphaFoldDB" id="A0A9D4BDN7"/>
<name>A0A9D4BDN7_DREPO</name>
<proteinExistence type="predicted"/>
<sequence length="65" mass="7448">MLPQRVSLAESVCSSDVHALAIYVKMILKEILQYFRAILTIIFNKPTEYEVISPCSSFHVNRFVS</sequence>
<gene>
    <name evidence="1" type="ORF">DPMN_191207</name>
</gene>
<reference evidence="1" key="2">
    <citation type="submission" date="2020-11" db="EMBL/GenBank/DDBJ databases">
        <authorList>
            <person name="McCartney M.A."/>
            <person name="Auch B."/>
            <person name="Kono T."/>
            <person name="Mallez S."/>
            <person name="Becker A."/>
            <person name="Gohl D.M."/>
            <person name="Silverstein K.A.T."/>
            <person name="Koren S."/>
            <person name="Bechman K.B."/>
            <person name="Herman A."/>
            <person name="Abrahante J.E."/>
            <person name="Garbe J."/>
        </authorList>
    </citation>
    <scope>NUCLEOTIDE SEQUENCE</scope>
    <source>
        <strain evidence="1">Duluth1</strain>
        <tissue evidence="1">Whole animal</tissue>
    </source>
</reference>
<comment type="caution">
    <text evidence="1">The sequence shown here is derived from an EMBL/GenBank/DDBJ whole genome shotgun (WGS) entry which is preliminary data.</text>
</comment>
<protein>
    <submittedName>
        <fullName evidence="1">Uncharacterized protein</fullName>
    </submittedName>
</protein>
<evidence type="ECO:0000313" key="1">
    <source>
        <dbReference type="EMBL" id="KAH3690910.1"/>
    </source>
</evidence>
<evidence type="ECO:0000313" key="2">
    <source>
        <dbReference type="Proteomes" id="UP000828390"/>
    </source>
</evidence>
<accession>A0A9D4BDN7</accession>
<organism evidence="1 2">
    <name type="scientific">Dreissena polymorpha</name>
    <name type="common">Zebra mussel</name>
    <name type="synonym">Mytilus polymorpha</name>
    <dbReference type="NCBI Taxonomy" id="45954"/>
    <lineage>
        <taxon>Eukaryota</taxon>
        <taxon>Metazoa</taxon>
        <taxon>Spiralia</taxon>
        <taxon>Lophotrochozoa</taxon>
        <taxon>Mollusca</taxon>
        <taxon>Bivalvia</taxon>
        <taxon>Autobranchia</taxon>
        <taxon>Heteroconchia</taxon>
        <taxon>Euheterodonta</taxon>
        <taxon>Imparidentia</taxon>
        <taxon>Neoheterodontei</taxon>
        <taxon>Myida</taxon>
        <taxon>Dreissenoidea</taxon>
        <taxon>Dreissenidae</taxon>
        <taxon>Dreissena</taxon>
    </lineage>
</organism>
<reference evidence="1" key="1">
    <citation type="journal article" date="2019" name="bioRxiv">
        <title>The Genome of the Zebra Mussel, Dreissena polymorpha: A Resource for Invasive Species Research.</title>
        <authorList>
            <person name="McCartney M.A."/>
            <person name="Auch B."/>
            <person name="Kono T."/>
            <person name="Mallez S."/>
            <person name="Zhang Y."/>
            <person name="Obille A."/>
            <person name="Becker A."/>
            <person name="Abrahante J.E."/>
            <person name="Garbe J."/>
            <person name="Badalamenti J.P."/>
            <person name="Herman A."/>
            <person name="Mangelson H."/>
            <person name="Liachko I."/>
            <person name="Sullivan S."/>
            <person name="Sone E.D."/>
            <person name="Koren S."/>
            <person name="Silverstein K.A.T."/>
            <person name="Beckman K.B."/>
            <person name="Gohl D.M."/>
        </authorList>
    </citation>
    <scope>NUCLEOTIDE SEQUENCE</scope>
    <source>
        <strain evidence="1">Duluth1</strain>
        <tissue evidence="1">Whole animal</tissue>
    </source>
</reference>
<dbReference type="EMBL" id="JAIWYP010000050">
    <property type="protein sequence ID" value="KAH3690910.1"/>
    <property type="molecule type" value="Genomic_DNA"/>
</dbReference>
<keyword evidence="2" id="KW-1185">Reference proteome</keyword>
<dbReference type="Proteomes" id="UP000828390">
    <property type="component" value="Unassembled WGS sequence"/>
</dbReference>